<dbReference type="AlphaFoldDB" id="A0A6B0U6C6"/>
<keyword evidence="1" id="KW-0812">Transmembrane</keyword>
<feature type="transmembrane region" description="Helical" evidence="1">
    <location>
        <begin position="12"/>
        <end position="34"/>
    </location>
</feature>
<sequence length="82" mass="9702">MFYRKLHKGGAFMYVLVLLIGNKTSPAFFFIKVFKVCFAKLRNLYTFNLRHMLRECTIKLSNFQNAYISLHSINILDIYFPA</sequence>
<name>A0A6B0U6C6_IXORI</name>
<keyword evidence="1" id="KW-0472">Membrane</keyword>
<accession>A0A6B0U6C6</accession>
<protein>
    <submittedName>
        <fullName evidence="2">Uncharacterized protein</fullName>
    </submittedName>
</protein>
<dbReference type="EMBL" id="GIFC01002614">
    <property type="protein sequence ID" value="MXU84697.1"/>
    <property type="molecule type" value="Transcribed_RNA"/>
</dbReference>
<reference evidence="2" key="1">
    <citation type="submission" date="2019-12" db="EMBL/GenBank/DDBJ databases">
        <title>An insight into the sialome of adult female Ixodes ricinus ticks feeding for 6 days.</title>
        <authorList>
            <person name="Perner J."/>
            <person name="Ribeiro J.M.C."/>
        </authorList>
    </citation>
    <scope>NUCLEOTIDE SEQUENCE</scope>
    <source>
        <strain evidence="2">Semi-engorged</strain>
        <tissue evidence="2">Salivary glands</tissue>
    </source>
</reference>
<organism evidence="2">
    <name type="scientific">Ixodes ricinus</name>
    <name type="common">Common tick</name>
    <name type="synonym">Acarus ricinus</name>
    <dbReference type="NCBI Taxonomy" id="34613"/>
    <lineage>
        <taxon>Eukaryota</taxon>
        <taxon>Metazoa</taxon>
        <taxon>Ecdysozoa</taxon>
        <taxon>Arthropoda</taxon>
        <taxon>Chelicerata</taxon>
        <taxon>Arachnida</taxon>
        <taxon>Acari</taxon>
        <taxon>Parasitiformes</taxon>
        <taxon>Ixodida</taxon>
        <taxon>Ixodoidea</taxon>
        <taxon>Ixodidae</taxon>
        <taxon>Ixodinae</taxon>
        <taxon>Ixodes</taxon>
    </lineage>
</organism>
<evidence type="ECO:0000256" key="1">
    <source>
        <dbReference type="SAM" id="Phobius"/>
    </source>
</evidence>
<proteinExistence type="predicted"/>
<evidence type="ECO:0000313" key="2">
    <source>
        <dbReference type="EMBL" id="MXU84697.1"/>
    </source>
</evidence>
<keyword evidence="1" id="KW-1133">Transmembrane helix</keyword>